<evidence type="ECO:0000256" key="1">
    <source>
        <dbReference type="SAM" id="SignalP"/>
    </source>
</evidence>
<keyword evidence="3" id="KW-1185">Reference proteome</keyword>
<comment type="caution">
    <text evidence="2">The sequence shown here is derived from an EMBL/GenBank/DDBJ whole genome shotgun (WGS) entry which is preliminary data.</text>
</comment>
<dbReference type="Proteomes" id="UP001172673">
    <property type="component" value="Unassembled WGS sequence"/>
</dbReference>
<proteinExistence type="predicted"/>
<dbReference type="AlphaFoldDB" id="A0AA38XJX8"/>
<dbReference type="EMBL" id="JAPDRK010000003">
    <property type="protein sequence ID" value="KAJ9614366.1"/>
    <property type="molecule type" value="Genomic_DNA"/>
</dbReference>
<protein>
    <submittedName>
        <fullName evidence="2">Uncharacterized protein</fullName>
    </submittedName>
</protein>
<evidence type="ECO:0000313" key="3">
    <source>
        <dbReference type="Proteomes" id="UP001172673"/>
    </source>
</evidence>
<organism evidence="2 3">
    <name type="scientific">Cladophialophora chaetospira</name>
    <dbReference type="NCBI Taxonomy" id="386627"/>
    <lineage>
        <taxon>Eukaryota</taxon>
        <taxon>Fungi</taxon>
        <taxon>Dikarya</taxon>
        <taxon>Ascomycota</taxon>
        <taxon>Pezizomycotina</taxon>
        <taxon>Eurotiomycetes</taxon>
        <taxon>Chaetothyriomycetidae</taxon>
        <taxon>Chaetothyriales</taxon>
        <taxon>Herpotrichiellaceae</taxon>
        <taxon>Cladophialophora</taxon>
    </lineage>
</organism>
<feature type="signal peptide" evidence="1">
    <location>
        <begin position="1"/>
        <end position="20"/>
    </location>
</feature>
<reference evidence="2" key="1">
    <citation type="submission" date="2022-10" db="EMBL/GenBank/DDBJ databases">
        <title>Culturing micro-colonial fungi from biological soil crusts in the Mojave desert and describing Neophaeococcomyces mojavensis, and introducing the new genera and species Taxawa tesnikishii.</title>
        <authorList>
            <person name="Kurbessoian T."/>
            <person name="Stajich J.E."/>
        </authorList>
    </citation>
    <scope>NUCLEOTIDE SEQUENCE</scope>
    <source>
        <strain evidence="2">TK_41</strain>
    </source>
</reference>
<gene>
    <name evidence="2" type="ORF">H2200_002502</name>
</gene>
<name>A0AA38XJX8_9EURO</name>
<accession>A0AA38XJX8</accession>
<feature type="chain" id="PRO_5041285340" evidence="1">
    <location>
        <begin position="21"/>
        <end position="665"/>
    </location>
</feature>
<sequence length="665" mass="67540">MSPLRSLLVFAGVFFSRTYGYVDFGSLTLPVEPVYEPTPRPEQLPVDYDLRYQILPSMITAVAPSVTLVGNGTHETLYSLHYHHYFHKTRQGRGKFDKRGVFSGDPPVATCTPCGGDSAPTVTSSTSAVSCTTHHYHGVFDLPPSSTSAACYNTNYTGVFQPSTSAYPTLPCCFTIPASCRLNSTSTPFPNASTTFFSATTGVFGPTSSSMTTSLNATSTTSRFYLSTPTSTGGSSMSSSGGSAISQSDGAILNSGTISTSASTSASTNITSSSVSSTPQTTVIVVNGTTTVITLTTSTLTTTGSFSSSSSSASYVSNNAYTSPLSSVMVSTTSYSIIVISSTTITLTPSGTPTTTSGDGGVLDNPTLTIITGSTTPFTSTSVSLITSIKSNTIVGCGVASGSGIIDGTGTVHLVDGSSLTATASASGYASYVSGCGTIVATIGSFSGTASITGCGFGYGTGTLTGEGTVWPWYGGGLLSFVSSGTVSGAGSFIGCGTITGSGIFSATAGSPVLITPTQGPTKTVSVYLSYCPDPTGDANALLSLLSSNGTSAAILNLNDTSPLGYTSPYSSLPSNSTLPSNTTLPNAICQECPNSVGVCCPPTVSCDVSDGKCPQFAIVNAGNTINGYLIQQVMNSTAPVAGKKKVRALARKRSDEMSLLMTAE</sequence>
<keyword evidence="1" id="KW-0732">Signal</keyword>
<evidence type="ECO:0000313" key="2">
    <source>
        <dbReference type="EMBL" id="KAJ9614366.1"/>
    </source>
</evidence>